<dbReference type="PANTHER" id="PTHR22683">
    <property type="entry name" value="SPORULATION PROTEIN RELATED"/>
    <property type="match status" value="1"/>
</dbReference>
<evidence type="ECO:0000256" key="6">
    <source>
        <dbReference type="ARBA" id="ARBA00022741"/>
    </source>
</evidence>
<dbReference type="Proteomes" id="UP000230973">
    <property type="component" value="Unassembled WGS sequence"/>
</dbReference>
<keyword evidence="6 14" id="KW-0547">Nucleotide-binding</keyword>
<dbReference type="Pfam" id="PF09397">
    <property type="entry name" value="FtsK_gamma"/>
    <property type="match status" value="1"/>
</dbReference>
<evidence type="ECO:0000313" key="18">
    <source>
        <dbReference type="EMBL" id="PIY63420.1"/>
    </source>
</evidence>
<keyword evidence="10" id="KW-0238">DNA-binding</keyword>
<dbReference type="GO" id="GO:0003677">
    <property type="term" value="F:DNA binding"/>
    <property type="evidence" value="ECO:0007669"/>
    <property type="project" value="UniProtKB-KW"/>
</dbReference>
<feature type="region of interest" description="Disordered" evidence="15">
    <location>
        <begin position="192"/>
        <end position="226"/>
    </location>
</feature>
<dbReference type="Gene3D" id="3.30.980.40">
    <property type="match status" value="1"/>
</dbReference>
<comment type="caution">
    <text evidence="18">The sequence shown here is derived from an EMBL/GenBank/DDBJ whole genome shotgun (WGS) entry which is preliminary data.</text>
</comment>
<dbReference type="GO" id="GO:0005524">
    <property type="term" value="F:ATP binding"/>
    <property type="evidence" value="ECO:0007669"/>
    <property type="project" value="UniProtKB-UniRule"/>
</dbReference>
<evidence type="ECO:0000256" key="15">
    <source>
        <dbReference type="SAM" id="MobiDB-lite"/>
    </source>
</evidence>
<comment type="subunit">
    <text evidence="13">Homohexamer. Forms a ring that surrounds DNA.</text>
</comment>
<evidence type="ECO:0000256" key="11">
    <source>
        <dbReference type="ARBA" id="ARBA00023136"/>
    </source>
</evidence>
<dbReference type="SMART" id="SM00382">
    <property type="entry name" value="AAA"/>
    <property type="match status" value="1"/>
</dbReference>
<keyword evidence="12" id="KW-0131">Cell cycle</keyword>
<dbReference type="InterPro" id="IPR036390">
    <property type="entry name" value="WH_DNA-bd_sf"/>
</dbReference>
<proteinExistence type="inferred from homology"/>
<dbReference type="PANTHER" id="PTHR22683:SF41">
    <property type="entry name" value="DNA TRANSLOCASE FTSK"/>
    <property type="match status" value="1"/>
</dbReference>
<dbReference type="InterPro" id="IPR041027">
    <property type="entry name" value="FtsK_alpha"/>
</dbReference>
<keyword evidence="11 16" id="KW-0472">Membrane</keyword>
<reference evidence="19" key="1">
    <citation type="submission" date="2017-09" db="EMBL/GenBank/DDBJ databases">
        <title>Depth-based differentiation of microbial function through sediment-hosted aquifers and enrichment of novel symbionts in the deep terrestrial subsurface.</title>
        <authorList>
            <person name="Probst A.J."/>
            <person name="Ladd B."/>
            <person name="Jarett J.K."/>
            <person name="Geller-Mcgrath D.E."/>
            <person name="Sieber C.M.K."/>
            <person name="Emerson J.B."/>
            <person name="Anantharaman K."/>
            <person name="Thomas B.C."/>
            <person name="Malmstrom R."/>
            <person name="Stieglmeier M."/>
            <person name="Klingl A."/>
            <person name="Woyke T."/>
            <person name="Ryan C.M."/>
            <person name="Banfield J.F."/>
        </authorList>
    </citation>
    <scope>NUCLEOTIDE SEQUENCE [LARGE SCALE GENOMIC DNA]</scope>
</reference>
<dbReference type="AlphaFoldDB" id="A0A2M7QC33"/>
<evidence type="ECO:0000256" key="8">
    <source>
        <dbReference type="ARBA" id="ARBA00022840"/>
    </source>
</evidence>
<evidence type="ECO:0000256" key="12">
    <source>
        <dbReference type="ARBA" id="ARBA00023306"/>
    </source>
</evidence>
<dbReference type="InterPro" id="IPR018541">
    <property type="entry name" value="Ftsk_gamma"/>
</dbReference>
<dbReference type="SUPFAM" id="SSF46785">
    <property type="entry name" value="Winged helix' DNA-binding domain"/>
    <property type="match status" value="1"/>
</dbReference>
<feature type="binding site" evidence="14">
    <location>
        <begin position="397"/>
        <end position="404"/>
    </location>
    <ligand>
        <name>ATP</name>
        <dbReference type="ChEBI" id="CHEBI:30616"/>
    </ligand>
</feature>
<dbReference type="InterPro" id="IPR025199">
    <property type="entry name" value="FtsK_4TM"/>
</dbReference>
<dbReference type="GO" id="GO:0051301">
    <property type="term" value="P:cell division"/>
    <property type="evidence" value="ECO:0007669"/>
    <property type="project" value="UniProtKB-KW"/>
</dbReference>
<keyword evidence="8 14" id="KW-0067">ATP-binding</keyword>
<feature type="transmembrane region" description="Helical" evidence="16">
    <location>
        <begin position="62"/>
        <end position="86"/>
    </location>
</feature>
<evidence type="ECO:0000256" key="16">
    <source>
        <dbReference type="SAM" id="Phobius"/>
    </source>
</evidence>
<feature type="compositionally biased region" description="Basic residues" evidence="15">
    <location>
        <begin position="1"/>
        <end position="13"/>
    </location>
</feature>
<dbReference type="GO" id="GO:0005886">
    <property type="term" value="C:plasma membrane"/>
    <property type="evidence" value="ECO:0007669"/>
    <property type="project" value="UniProtKB-SubCell"/>
</dbReference>
<feature type="transmembrane region" description="Helical" evidence="16">
    <location>
        <begin position="134"/>
        <end position="167"/>
    </location>
</feature>
<comment type="similarity">
    <text evidence="2">Belongs to the FtsK/SpoIIIE/SftA family.</text>
</comment>
<sequence length="722" mass="78501">MARRNSRRKGKASRRNDGPTFEMSPKAKRELAAVLLVVLALVSTLAFFQIAGPVGHLLNVSLGTLFGLLKYTFPIVLLVIAVCLAFPERYPVRRITVVSIGLLLVSIAALIDIIRSAGENGSLYIEEIGSAGGYLGLILAYPLVALLGLWAAVIIIVAVILASVVLVSNLSLHELWEKIRYSDLIPFNDGSKASEDDDGAYEKEDTIEEDEEVGEENDGLDESAENSVHVSDYDLEPIPKPRKHYRKIPIPIDLLENRVSKPTSGDIHGRMMTIRKTLENFGVPVEMGDVSVGPTVTQFTLKPSDGVKLARITSLSNDLALALAAHPIRIEAPIPGKSLVGIEVPNHTVATVTLREVLESKKFAQRKSQLTICLGRDVAGKAWIADMSKMPHLLVAGATGSGKTVCLNTIILSLIYQNSPEDLKLLLIDPKRVELPVYNGIPHLLTPAITEVPKIINAFKWAIGEMERRFDLLSKSACRDIGSYNEKNPGDKMPYIVLVVDELADLMVASAAEVEAAIIRLAQMSRAVGIHLVIATQRPSVDVITGLIKANITSRIAFSVASSMDSRTILDTTGAEKLIGRGDMLFVSSDLSKPKRIQCCYVGDRDIKQVVGFIVEKMDEPVEYVDGVTEKKAGGDSGFYGTDDGDDELYDEARATVVKAGKASASYLQRRLKVGYARAARLLDLLEERGIIGPGDGAKPRQILVHGVLDEDGTHFSEDDDE</sequence>
<feature type="domain" description="FtsK" evidence="17">
    <location>
        <begin position="380"/>
        <end position="567"/>
    </location>
</feature>
<keyword evidence="5 16" id="KW-0812">Transmembrane</keyword>
<dbReference type="Pfam" id="PF01580">
    <property type="entry name" value="FtsK_SpoIIIE"/>
    <property type="match status" value="1"/>
</dbReference>
<feature type="region of interest" description="Disordered" evidence="15">
    <location>
        <begin position="1"/>
        <end position="23"/>
    </location>
</feature>
<dbReference type="InterPro" id="IPR050206">
    <property type="entry name" value="FtsK/SpoIIIE/SftA"/>
</dbReference>
<dbReference type="SUPFAM" id="SSF52540">
    <property type="entry name" value="P-loop containing nucleoside triphosphate hydrolases"/>
    <property type="match status" value="1"/>
</dbReference>
<dbReference type="Pfam" id="PF13491">
    <property type="entry name" value="FtsK_4TM"/>
    <property type="match status" value="1"/>
</dbReference>
<feature type="transmembrane region" description="Helical" evidence="16">
    <location>
        <begin position="95"/>
        <end position="114"/>
    </location>
</feature>
<evidence type="ECO:0000256" key="13">
    <source>
        <dbReference type="ARBA" id="ARBA00025923"/>
    </source>
</evidence>
<dbReference type="EMBL" id="PFLC01000001">
    <property type="protein sequence ID" value="PIY63420.1"/>
    <property type="molecule type" value="Genomic_DNA"/>
</dbReference>
<evidence type="ECO:0000256" key="5">
    <source>
        <dbReference type="ARBA" id="ARBA00022692"/>
    </source>
</evidence>
<organism evidence="18 19">
    <name type="scientific">Candidatus Uhrbacteria bacterium CG_4_10_14_0_8_um_filter_58_22</name>
    <dbReference type="NCBI Taxonomy" id="1975029"/>
    <lineage>
        <taxon>Bacteria</taxon>
        <taxon>Candidatus Uhriibacteriota</taxon>
    </lineage>
</organism>
<keyword evidence="4 18" id="KW-0132">Cell division</keyword>
<dbReference type="CDD" id="cd01127">
    <property type="entry name" value="TrwB_TraG_TraD_VirD4"/>
    <property type="match status" value="1"/>
</dbReference>
<evidence type="ECO:0000256" key="1">
    <source>
        <dbReference type="ARBA" id="ARBA00004651"/>
    </source>
</evidence>
<evidence type="ECO:0000313" key="19">
    <source>
        <dbReference type="Proteomes" id="UP000230973"/>
    </source>
</evidence>
<dbReference type="Pfam" id="PF17854">
    <property type="entry name" value="FtsK_alpha"/>
    <property type="match status" value="1"/>
</dbReference>
<evidence type="ECO:0000256" key="7">
    <source>
        <dbReference type="ARBA" id="ARBA00022829"/>
    </source>
</evidence>
<dbReference type="InterPro" id="IPR003593">
    <property type="entry name" value="AAA+_ATPase"/>
</dbReference>
<evidence type="ECO:0000256" key="2">
    <source>
        <dbReference type="ARBA" id="ARBA00006474"/>
    </source>
</evidence>
<dbReference type="Gene3D" id="1.10.10.10">
    <property type="entry name" value="Winged helix-like DNA-binding domain superfamily/Winged helix DNA-binding domain"/>
    <property type="match status" value="1"/>
</dbReference>
<dbReference type="SMART" id="SM00843">
    <property type="entry name" value="Ftsk_gamma"/>
    <property type="match status" value="1"/>
</dbReference>
<dbReference type="PROSITE" id="PS50901">
    <property type="entry name" value="FTSK"/>
    <property type="match status" value="1"/>
</dbReference>
<keyword evidence="9 16" id="KW-1133">Transmembrane helix</keyword>
<evidence type="ECO:0000256" key="10">
    <source>
        <dbReference type="ARBA" id="ARBA00023125"/>
    </source>
</evidence>
<dbReference type="InterPro" id="IPR027417">
    <property type="entry name" value="P-loop_NTPase"/>
</dbReference>
<accession>A0A2M7QC33</accession>
<dbReference type="InterPro" id="IPR002543">
    <property type="entry name" value="FtsK_dom"/>
</dbReference>
<comment type="subcellular location">
    <subcellularLocation>
        <location evidence="1">Cell membrane</location>
        <topology evidence="1">Multi-pass membrane protein</topology>
    </subcellularLocation>
</comment>
<keyword evidence="3" id="KW-1003">Cell membrane</keyword>
<dbReference type="InterPro" id="IPR036388">
    <property type="entry name" value="WH-like_DNA-bd_sf"/>
</dbReference>
<evidence type="ECO:0000259" key="17">
    <source>
        <dbReference type="PROSITE" id="PS50901"/>
    </source>
</evidence>
<feature type="compositionally biased region" description="Acidic residues" evidence="15">
    <location>
        <begin position="195"/>
        <end position="224"/>
    </location>
</feature>
<evidence type="ECO:0000256" key="3">
    <source>
        <dbReference type="ARBA" id="ARBA00022475"/>
    </source>
</evidence>
<protein>
    <submittedName>
        <fullName evidence="18">Cell division protein FtsK</fullName>
    </submittedName>
</protein>
<gene>
    <name evidence="18" type="ORF">COY93_00080</name>
</gene>
<name>A0A2M7QC33_9BACT</name>
<dbReference type="GO" id="GO:0007059">
    <property type="term" value="P:chromosome segregation"/>
    <property type="evidence" value="ECO:0007669"/>
    <property type="project" value="UniProtKB-KW"/>
</dbReference>
<keyword evidence="7" id="KW-0159">Chromosome partition</keyword>
<dbReference type="Gene3D" id="3.40.50.300">
    <property type="entry name" value="P-loop containing nucleotide triphosphate hydrolases"/>
    <property type="match status" value="1"/>
</dbReference>
<evidence type="ECO:0000256" key="14">
    <source>
        <dbReference type="PROSITE-ProRule" id="PRU00289"/>
    </source>
</evidence>
<evidence type="ECO:0000256" key="4">
    <source>
        <dbReference type="ARBA" id="ARBA00022618"/>
    </source>
</evidence>
<evidence type="ECO:0000256" key="9">
    <source>
        <dbReference type="ARBA" id="ARBA00022989"/>
    </source>
</evidence>